<dbReference type="Gene3D" id="3.40.630.30">
    <property type="match status" value="1"/>
</dbReference>
<reference evidence="2 3" key="1">
    <citation type="submission" date="2016-10" db="EMBL/GenBank/DDBJ databases">
        <authorList>
            <person name="de Groot N.N."/>
        </authorList>
    </citation>
    <scope>NUCLEOTIDE SEQUENCE [LARGE SCALE GENOMIC DNA]</scope>
    <source>
        <strain evidence="2 3">DSM 21039</strain>
    </source>
</reference>
<feature type="domain" description="N-acetyltransferase" evidence="1">
    <location>
        <begin position="11"/>
        <end position="143"/>
    </location>
</feature>
<accession>A0A1H7VIQ7</accession>
<dbReference type="PANTHER" id="PTHR43233">
    <property type="entry name" value="FAMILY N-ACETYLTRANSFERASE, PUTATIVE (AFU_ORTHOLOGUE AFUA_6G03350)-RELATED"/>
    <property type="match status" value="1"/>
</dbReference>
<dbReference type="RefSeq" id="WP_089912941.1">
    <property type="nucleotide sequence ID" value="NZ_FOBB01000003.1"/>
</dbReference>
<dbReference type="STRING" id="573321.SAMN04488505_103336"/>
<evidence type="ECO:0000313" key="2">
    <source>
        <dbReference type="EMBL" id="SEM08697.1"/>
    </source>
</evidence>
<evidence type="ECO:0000259" key="1">
    <source>
        <dbReference type="PROSITE" id="PS51186"/>
    </source>
</evidence>
<dbReference type="Pfam" id="PF00583">
    <property type="entry name" value="Acetyltransf_1"/>
    <property type="match status" value="1"/>
</dbReference>
<keyword evidence="2" id="KW-0808">Transferase</keyword>
<dbReference type="Proteomes" id="UP000198984">
    <property type="component" value="Unassembled WGS sequence"/>
</dbReference>
<gene>
    <name evidence="2" type="ORF">SAMN04488505_103336</name>
</gene>
<dbReference type="OrthoDB" id="3216107at2"/>
<dbReference type="AlphaFoldDB" id="A0A1H7VIQ7"/>
<protein>
    <submittedName>
        <fullName evidence="2">Acetyltransferase (GNAT) domain-containing protein</fullName>
    </submittedName>
</protein>
<dbReference type="InterPro" id="IPR000182">
    <property type="entry name" value="GNAT_dom"/>
</dbReference>
<evidence type="ECO:0000313" key="3">
    <source>
        <dbReference type="Proteomes" id="UP000198984"/>
    </source>
</evidence>
<dbReference type="CDD" id="cd04301">
    <property type="entry name" value="NAT_SF"/>
    <property type="match status" value="1"/>
</dbReference>
<proteinExistence type="predicted"/>
<dbReference type="InterPro" id="IPR053144">
    <property type="entry name" value="Acetyltransferase_Butenolide"/>
</dbReference>
<dbReference type="PROSITE" id="PS51186">
    <property type="entry name" value="GNAT"/>
    <property type="match status" value="1"/>
</dbReference>
<name>A0A1H7VIQ7_9BACT</name>
<dbReference type="InterPro" id="IPR016181">
    <property type="entry name" value="Acyl_CoA_acyltransferase"/>
</dbReference>
<dbReference type="GO" id="GO:0016747">
    <property type="term" value="F:acyltransferase activity, transferring groups other than amino-acyl groups"/>
    <property type="evidence" value="ECO:0007669"/>
    <property type="project" value="InterPro"/>
</dbReference>
<keyword evidence="3" id="KW-1185">Reference proteome</keyword>
<organism evidence="2 3">
    <name type="scientific">Chitinophaga rupis</name>
    <dbReference type="NCBI Taxonomy" id="573321"/>
    <lineage>
        <taxon>Bacteria</taxon>
        <taxon>Pseudomonadati</taxon>
        <taxon>Bacteroidota</taxon>
        <taxon>Chitinophagia</taxon>
        <taxon>Chitinophagales</taxon>
        <taxon>Chitinophagaceae</taxon>
        <taxon>Chitinophaga</taxon>
    </lineage>
</organism>
<sequence length="145" mass="16846">MEVIQVQQGAYTISTDREKLDIDLIYDFLSNDSYWAKGIPLQKVQRSVQHSLCFGVYHHQQQVGFARVTTDYTTFAWIGDVFIVPAHRKQGLSKWLVQTILAHPDLQGLRRWLLATADAHQLYAQYGFTPLPQPERFMQIHNPYI</sequence>
<dbReference type="SUPFAM" id="SSF55729">
    <property type="entry name" value="Acyl-CoA N-acyltransferases (Nat)"/>
    <property type="match status" value="1"/>
</dbReference>
<dbReference type="EMBL" id="FOBB01000003">
    <property type="protein sequence ID" value="SEM08697.1"/>
    <property type="molecule type" value="Genomic_DNA"/>
</dbReference>
<dbReference type="PANTHER" id="PTHR43233:SF1">
    <property type="entry name" value="FAMILY N-ACETYLTRANSFERASE, PUTATIVE (AFU_ORTHOLOGUE AFUA_6G03350)-RELATED"/>
    <property type="match status" value="1"/>
</dbReference>